<gene>
    <name evidence="1" type="ORF">SAY86_020928</name>
</gene>
<dbReference type="Proteomes" id="UP001346149">
    <property type="component" value="Unassembled WGS sequence"/>
</dbReference>
<organism evidence="1 2">
    <name type="scientific">Trapa natans</name>
    <name type="common">Water chestnut</name>
    <dbReference type="NCBI Taxonomy" id="22666"/>
    <lineage>
        <taxon>Eukaryota</taxon>
        <taxon>Viridiplantae</taxon>
        <taxon>Streptophyta</taxon>
        <taxon>Embryophyta</taxon>
        <taxon>Tracheophyta</taxon>
        <taxon>Spermatophyta</taxon>
        <taxon>Magnoliopsida</taxon>
        <taxon>eudicotyledons</taxon>
        <taxon>Gunneridae</taxon>
        <taxon>Pentapetalae</taxon>
        <taxon>rosids</taxon>
        <taxon>malvids</taxon>
        <taxon>Myrtales</taxon>
        <taxon>Lythraceae</taxon>
        <taxon>Trapa</taxon>
    </lineage>
</organism>
<evidence type="ECO:0000313" key="2">
    <source>
        <dbReference type="Proteomes" id="UP001346149"/>
    </source>
</evidence>
<dbReference type="EMBL" id="JAXQNO010000003">
    <property type="protein sequence ID" value="KAK4800441.1"/>
    <property type="molecule type" value="Genomic_DNA"/>
</dbReference>
<protein>
    <submittedName>
        <fullName evidence="1">Uncharacterized protein</fullName>
    </submittedName>
</protein>
<sequence length="155" mass="16288">MATNPTVPADTSLSFSASLSPTCPADPAALALGPVSATSRRNACTLQFWQLISLVGPPPLTPLQPTRLPASTVLLPHPTPLTLQQPAMPLTQQSLPMAPTFGPIQPPGPGGVYLESFPVVYFSLFIENGNFNILVCGSPIFVEKYVGAKLSDNSC</sequence>
<proteinExistence type="predicted"/>
<keyword evidence="2" id="KW-1185">Reference proteome</keyword>
<dbReference type="AlphaFoldDB" id="A0AAN7M9M0"/>
<reference evidence="1 2" key="1">
    <citation type="journal article" date="2023" name="Hortic Res">
        <title>Pangenome of water caltrop reveals structural variations and asymmetric subgenome divergence after allopolyploidization.</title>
        <authorList>
            <person name="Zhang X."/>
            <person name="Chen Y."/>
            <person name="Wang L."/>
            <person name="Yuan Y."/>
            <person name="Fang M."/>
            <person name="Shi L."/>
            <person name="Lu R."/>
            <person name="Comes H.P."/>
            <person name="Ma Y."/>
            <person name="Chen Y."/>
            <person name="Huang G."/>
            <person name="Zhou Y."/>
            <person name="Zheng Z."/>
            <person name="Qiu Y."/>
        </authorList>
    </citation>
    <scope>NUCLEOTIDE SEQUENCE [LARGE SCALE GENOMIC DNA]</scope>
    <source>
        <strain evidence="1">F231</strain>
    </source>
</reference>
<accession>A0AAN7M9M0</accession>
<name>A0AAN7M9M0_TRANT</name>
<evidence type="ECO:0000313" key="1">
    <source>
        <dbReference type="EMBL" id="KAK4800441.1"/>
    </source>
</evidence>
<comment type="caution">
    <text evidence="1">The sequence shown here is derived from an EMBL/GenBank/DDBJ whole genome shotgun (WGS) entry which is preliminary data.</text>
</comment>